<reference evidence="1 2" key="1">
    <citation type="submission" date="2021-06" db="EMBL/GenBank/DDBJ databases">
        <authorList>
            <person name="Palmer J.M."/>
        </authorList>
    </citation>
    <scope>NUCLEOTIDE SEQUENCE [LARGE SCALE GENOMIC DNA]</scope>
    <source>
        <strain evidence="2">if_2019</strain>
        <tissue evidence="1">Muscle</tissue>
    </source>
</reference>
<evidence type="ECO:0000313" key="2">
    <source>
        <dbReference type="Proteomes" id="UP001482620"/>
    </source>
</evidence>
<keyword evidence="2" id="KW-1185">Reference proteome</keyword>
<gene>
    <name evidence="1" type="ORF">ILYODFUR_037645</name>
</gene>
<proteinExistence type="predicted"/>
<name>A0ABV0TRC0_9TELE</name>
<protein>
    <submittedName>
        <fullName evidence="1">Uncharacterized protein</fullName>
    </submittedName>
</protein>
<comment type="caution">
    <text evidence="1">The sequence shown here is derived from an EMBL/GenBank/DDBJ whole genome shotgun (WGS) entry which is preliminary data.</text>
</comment>
<evidence type="ECO:0000313" key="1">
    <source>
        <dbReference type="EMBL" id="MEQ2235049.1"/>
    </source>
</evidence>
<dbReference type="Proteomes" id="UP001482620">
    <property type="component" value="Unassembled WGS sequence"/>
</dbReference>
<dbReference type="EMBL" id="JAHRIQ010043244">
    <property type="protein sequence ID" value="MEQ2235049.1"/>
    <property type="molecule type" value="Genomic_DNA"/>
</dbReference>
<accession>A0ABV0TRC0</accession>
<organism evidence="1 2">
    <name type="scientific">Ilyodon furcidens</name>
    <name type="common">goldbreast splitfin</name>
    <dbReference type="NCBI Taxonomy" id="33524"/>
    <lineage>
        <taxon>Eukaryota</taxon>
        <taxon>Metazoa</taxon>
        <taxon>Chordata</taxon>
        <taxon>Craniata</taxon>
        <taxon>Vertebrata</taxon>
        <taxon>Euteleostomi</taxon>
        <taxon>Actinopterygii</taxon>
        <taxon>Neopterygii</taxon>
        <taxon>Teleostei</taxon>
        <taxon>Neoteleostei</taxon>
        <taxon>Acanthomorphata</taxon>
        <taxon>Ovalentaria</taxon>
        <taxon>Atherinomorphae</taxon>
        <taxon>Cyprinodontiformes</taxon>
        <taxon>Goodeidae</taxon>
        <taxon>Ilyodon</taxon>
    </lineage>
</organism>
<sequence length="100" mass="11076">MLTCFIHSSMHPTDFHGSNMSDLDSIVLGFTIQCKDILDLIAPVKQSTAHCSNCCPWINEGELVVGLNGCGKAPGWMLYPFQYPSIPQHDAATILQRLHF</sequence>